<accession>A0A1X9NFX0</accession>
<organism evidence="1 2">
    <name type="scientific">Oceanicoccus sagamiensis</name>
    <dbReference type="NCBI Taxonomy" id="716816"/>
    <lineage>
        <taxon>Bacteria</taxon>
        <taxon>Pseudomonadati</taxon>
        <taxon>Pseudomonadota</taxon>
        <taxon>Gammaproteobacteria</taxon>
        <taxon>Cellvibrionales</taxon>
        <taxon>Spongiibacteraceae</taxon>
        <taxon>Oceanicoccus</taxon>
    </lineage>
</organism>
<evidence type="ECO:0008006" key="3">
    <source>
        <dbReference type="Google" id="ProtNLM"/>
    </source>
</evidence>
<keyword evidence="2" id="KW-1185">Reference proteome</keyword>
<proteinExistence type="predicted"/>
<dbReference type="KEGG" id="osg:BST96_09845"/>
<gene>
    <name evidence="1" type="ORF">BST96_09845</name>
</gene>
<protein>
    <recommendedName>
        <fullName evidence="3">STAS/SEC14 domain-containing protein</fullName>
    </recommendedName>
</protein>
<dbReference type="STRING" id="716816.BST96_09845"/>
<dbReference type="RefSeq" id="WP_085758542.1">
    <property type="nucleotide sequence ID" value="NZ_CP019343.1"/>
</dbReference>
<dbReference type="AlphaFoldDB" id="A0A1X9NFX0"/>
<dbReference type="OrthoDB" id="9180784at2"/>
<name>A0A1X9NFX0_9GAMM</name>
<sequence>MAFKLEWSGKTVSCHWSGVVKGHDLVTANRLIHSDARFDDLRYMLFLMADIEQVDVTIEDVEKLAAMGIGAAKSNSSLRCATVSTDDDWYGLSSFYQMHMDEAAGPSWSLGLFKTREAAEEWLFDECFI</sequence>
<reference evidence="1 2" key="1">
    <citation type="submission" date="2016-11" db="EMBL/GenBank/DDBJ databases">
        <title>Trade-off between light-utilization and light-protection in marine flavobacteria.</title>
        <authorList>
            <person name="Kumagai Y."/>
        </authorList>
    </citation>
    <scope>NUCLEOTIDE SEQUENCE [LARGE SCALE GENOMIC DNA]</scope>
    <source>
        <strain evidence="1 2">NBRC 107125</strain>
    </source>
</reference>
<evidence type="ECO:0000313" key="1">
    <source>
        <dbReference type="EMBL" id="ARN74399.1"/>
    </source>
</evidence>
<dbReference type="EMBL" id="CP019343">
    <property type="protein sequence ID" value="ARN74399.1"/>
    <property type="molecule type" value="Genomic_DNA"/>
</dbReference>
<dbReference type="Proteomes" id="UP000193450">
    <property type="component" value="Chromosome"/>
</dbReference>
<evidence type="ECO:0000313" key="2">
    <source>
        <dbReference type="Proteomes" id="UP000193450"/>
    </source>
</evidence>